<dbReference type="EMBL" id="JAQQWL010000011">
    <property type="protein sequence ID" value="KAK8048511.1"/>
    <property type="molecule type" value="Genomic_DNA"/>
</dbReference>
<keyword evidence="1" id="KW-0808">Transferase</keyword>
<dbReference type="Proteomes" id="UP001480595">
    <property type="component" value="Unassembled WGS sequence"/>
</dbReference>
<evidence type="ECO:0000313" key="4">
    <source>
        <dbReference type="Proteomes" id="UP001480595"/>
    </source>
</evidence>
<evidence type="ECO:0000313" key="3">
    <source>
        <dbReference type="EMBL" id="KAK8048511.1"/>
    </source>
</evidence>
<dbReference type="RefSeq" id="XP_066710760.1">
    <property type="nucleotide sequence ID" value="XM_066861650.1"/>
</dbReference>
<dbReference type="PANTHER" id="PTHR31896">
    <property type="entry name" value="FAMILY REGULATORY PROTEIN, PUTATIVE (AFU_ORTHOLOGUE AFUA_3G14730)-RELATED"/>
    <property type="match status" value="1"/>
</dbReference>
<sequence length="508" mass="57548">MGQSVPRDYVRRMYIFDFPDRSHRADATSALRHGLKTAFKAYPHLTGRMGPVGDELLERDLVMLRYGDNDAAREITEDMFQASYRKKAAEFYSYRELCQMNMPVSHWKTEDFCIAPIFWEREVWVPAMTLKATFLGSGGLVLCFAFHHSLVDGHSISMFIDKFAEGIRDSNAINEETCDFDLEEMDGQWDKVRFPEMDFDKSKPVYPYPHSGRCRLVKFPAKVIAELKDLCLAFLVAEYDTDDDPYLSSVDVVSALMWVSLLRARHMLFSKDDYNETAVFTTAGLGWPGAPDYFGNMVMHLPVTACLLQDIVNPETTFCPSDGPPRLEPALTEDIAMCAHQIRRNLHLIRPDNIEDRLSTLMTLERPLDAPAASQRAVRSYKYGVKVGSHVHSRGADVDFGIPGTPDAGGGRPRFVRTPWMRDNGMVHIMPRRGGSKGDEDWVVLVGADSPVLDQLCSGGELCRWASGFVDDRDPSLWWERRFGARRLPIEEDDEDGDEDDEGDVSMK</sequence>
<dbReference type="InterPro" id="IPR051283">
    <property type="entry name" value="Sec_Metabolite_Acyltrans"/>
</dbReference>
<comment type="caution">
    <text evidence="3">The sequence shown here is derived from an EMBL/GenBank/DDBJ whole genome shotgun (WGS) entry which is preliminary data.</text>
</comment>
<dbReference type="PANTHER" id="PTHR31896:SF64">
    <property type="entry name" value="TRICHOTHECENE 3-O-ACETYLTRANSFERASE"/>
    <property type="match status" value="1"/>
</dbReference>
<reference evidence="3 4" key="1">
    <citation type="submission" date="2023-01" db="EMBL/GenBank/DDBJ databases">
        <title>Analysis of 21 Apiospora genomes using comparative genomics revels a genus with tremendous synthesis potential of carbohydrate active enzymes and secondary metabolites.</title>
        <authorList>
            <person name="Sorensen T."/>
        </authorList>
    </citation>
    <scope>NUCLEOTIDE SEQUENCE [LARGE SCALE GENOMIC DNA]</scope>
    <source>
        <strain evidence="3 4">CBS 135458</strain>
    </source>
</reference>
<organism evidence="3 4">
    <name type="scientific">Apiospora phragmitis</name>
    <dbReference type="NCBI Taxonomy" id="2905665"/>
    <lineage>
        <taxon>Eukaryota</taxon>
        <taxon>Fungi</taxon>
        <taxon>Dikarya</taxon>
        <taxon>Ascomycota</taxon>
        <taxon>Pezizomycotina</taxon>
        <taxon>Sordariomycetes</taxon>
        <taxon>Xylariomycetidae</taxon>
        <taxon>Amphisphaeriales</taxon>
        <taxon>Apiosporaceae</taxon>
        <taxon>Apiospora</taxon>
    </lineage>
</organism>
<proteinExistence type="predicted"/>
<accession>A0ABR1TPD0</accession>
<name>A0ABR1TPD0_9PEZI</name>
<evidence type="ECO:0000256" key="1">
    <source>
        <dbReference type="ARBA" id="ARBA00022679"/>
    </source>
</evidence>
<dbReference type="Pfam" id="PF02458">
    <property type="entry name" value="Transferase"/>
    <property type="match status" value="1"/>
</dbReference>
<gene>
    <name evidence="3" type="ORF">PG994_010241</name>
</gene>
<evidence type="ECO:0000256" key="2">
    <source>
        <dbReference type="SAM" id="MobiDB-lite"/>
    </source>
</evidence>
<dbReference type="GeneID" id="92094713"/>
<dbReference type="InterPro" id="IPR023213">
    <property type="entry name" value="CAT-like_dom_sf"/>
</dbReference>
<feature type="compositionally biased region" description="Acidic residues" evidence="2">
    <location>
        <begin position="491"/>
        <end position="508"/>
    </location>
</feature>
<dbReference type="Gene3D" id="3.30.559.10">
    <property type="entry name" value="Chloramphenicol acetyltransferase-like domain"/>
    <property type="match status" value="2"/>
</dbReference>
<protein>
    <submittedName>
        <fullName evidence="3">O-acetyltransferase</fullName>
    </submittedName>
</protein>
<feature type="region of interest" description="Disordered" evidence="2">
    <location>
        <begin position="489"/>
        <end position="508"/>
    </location>
</feature>
<keyword evidence="4" id="KW-1185">Reference proteome</keyword>